<protein>
    <submittedName>
        <fullName evidence="2">Transcriptional regulator, AbrB family</fullName>
    </submittedName>
</protein>
<dbReference type="AlphaFoldDB" id="J0S172"/>
<proteinExistence type="predicted"/>
<keyword evidence="3" id="KW-1185">Reference proteome</keyword>
<dbReference type="SMART" id="SM00966">
    <property type="entry name" value="SpoVT_AbrB"/>
    <property type="match status" value="1"/>
</dbReference>
<organism evidence="2 3">
    <name type="scientific">Methanofollis liminatans DSM 4140</name>
    <dbReference type="NCBI Taxonomy" id="28892"/>
    <lineage>
        <taxon>Archaea</taxon>
        <taxon>Methanobacteriati</taxon>
        <taxon>Methanobacteriota</taxon>
        <taxon>Stenosarchaea group</taxon>
        <taxon>Methanomicrobia</taxon>
        <taxon>Methanomicrobiales</taxon>
        <taxon>Methanomicrobiaceae</taxon>
        <taxon>Methanofollis</taxon>
    </lineage>
</organism>
<name>J0S172_9EURY</name>
<dbReference type="InterPro" id="IPR037914">
    <property type="entry name" value="SpoVT-AbrB_sf"/>
</dbReference>
<evidence type="ECO:0000313" key="3">
    <source>
        <dbReference type="Proteomes" id="UP000005095"/>
    </source>
</evidence>
<dbReference type="RefSeq" id="WP_004039405.1">
    <property type="nucleotide sequence ID" value="NZ_CM001555.1"/>
</dbReference>
<dbReference type="STRING" id="28892.Metli_1686"/>
<dbReference type="EMBL" id="CM001555">
    <property type="protein sequence ID" value="EJG07631.1"/>
    <property type="molecule type" value="Genomic_DNA"/>
</dbReference>
<dbReference type="NCBIfam" id="NF040962">
    <property type="entry name" value="near_HgcAB"/>
    <property type="match status" value="1"/>
</dbReference>
<feature type="domain" description="SpoVT-AbrB" evidence="1">
    <location>
        <begin position="29"/>
        <end position="74"/>
    </location>
</feature>
<evidence type="ECO:0000313" key="2">
    <source>
        <dbReference type="EMBL" id="EJG07631.1"/>
    </source>
</evidence>
<evidence type="ECO:0000259" key="1">
    <source>
        <dbReference type="PROSITE" id="PS51740"/>
    </source>
</evidence>
<gene>
    <name evidence="2" type="ORF">Metli_1686</name>
</gene>
<dbReference type="SUPFAM" id="SSF89447">
    <property type="entry name" value="AbrB/MazE/MraZ-like"/>
    <property type="match status" value="1"/>
</dbReference>
<dbReference type="Pfam" id="PF04014">
    <property type="entry name" value="MazE_antitoxin"/>
    <property type="match status" value="1"/>
</dbReference>
<dbReference type="NCBIfam" id="TIGR01439">
    <property type="entry name" value="lp_hng_hel_AbrB"/>
    <property type="match status" value="1"/>
</dbReference>
<dbReference type="HOGENOM" id="CLU_158484_4_2_2"/>
<dbReference type="Gene3D" id="2.10.260.10">
    <property type="match status" value="1"/>
</dbReference>
<dbReference type="GO" id="GO:0003677">
    <property type="term" value="F:DNA binding"/>
    <property type="evidence" value="ECO:0007669"/>
    <property type="project" value="InterPro"/>
</dbReference>
<reference evidence="2 3" key="1">
    <citation type="submission" date="2011-08" db="EMBL/GenBank/DDBJ databases">
        <title>The complete genome of Methanofollis liminatans DSM 4140.</title>
        <authorList>
            <consortium name="US DOE Joint Genome Institute (JGI-PGF)"/>
            <person name="Lucas S."/>
            <person name="Han J."/>
            <person name="Lapidus A."/>
            <person name="Bruce D."/>
            <person name="Goodwin L."/>
            <person name="Pitluck S."/>
            <person name="Peters L."/>
            <person name="Kyrpides N."/>
            <person name="Mavromatis K."/>
            <person name="Ivanova N."/>
            <person name="Mikhailova N."/>
            <person name="Lu M."/>
            <person name="Detter J.C."/>
            <person name="Tapia R."/>
            <person name="Han C."/>
            <person name="Land M."/>
            <person name="Hauser L."/>
            <person name="Markowitz V."/>
            <person name="Cheng J.-F."/>
            <person name="Hugenholtz P."/>
            <person name="Woyke T."/>
            <person name="Wu D."/>
            <person name="Spring S."/>
            <person name="Schuler E."/>
            <person name="Brambilla E."/>
            <person name="Klenk H.-P."/>
            <person name="Eisen J.A."/>
        </authorList>
    </citation>
    <scope>NUCLEOTIDE SEQUENCE [LARGE SCALE GENOMIC DNA]</scope>
    <source>
        <strain evidence="2 3">DSM 4140</strain>
    </source>
</reference>
<dbReference type="Proteomes" id="UP000005095">
    <property type="component" value="Chromosome"/>
</dbReference>
<dbReference type="PROSITE" id="PS51740">
    <property type="entry name" value="SPOVT_ABRB"/>
    <property type="match status" value="1"/>
</dbReference>
<dbReference type="InterPro" id="IPR007159">
    <property type="entry name" value="SpoVT-AbrB_dom"/>
</dbReference>
<accession>J0S172</accession>
<sequence>MPRNTPDDELCSPDGLPCRCSAESLCTVEAVLSVDERGQMVLPKDVREKAGIRPGDKLALISWERDGEVCCLALMKTGRLSGMVKQVLGPLVDGPE</sequence>